<dbReference type="AlphaFoldDB" id="A0AA40Y1M1"/>
<dbReference type="Proteomes" id="UP000616785">
    <property type="component" value="Unassembled WGS sequence"/>
</dbReference>
<comment type="caution">
    <text evidence="1">The sequence shown here is derived from an EMBL/GenBank/DDBJ whole genome shotgun (WGS) entry which is preliminary data.</text>
</comment>
<protein>
    <submittedName>
        <fullName evidence="1">DUF5076 domain-containing protein</fullName>
    </submittedName>
</protein>
<proteinExistence type="predicted"/>
<evidence type="ECO:0000313" key="2">
    <source>
        <dbReference type="Proteomes" id="UP000616785"/>
    </source>
</evidence>
<name>A0AA40Y1M1_STEMA</name>
<reference evidence="1" key="1">
    <citation type="submission" date="2020-11" db="EMBL/GenBank/DDBJ databases">
        <title>Enhanced detection system for hospital associated transmission using whole genome sequencing surveillance.</title>
        <authorList>
            <person name="Harrison L.H."/>
            <person name="Van Tyne D."/>
            <person name="Marsh J.W."/>
            <person name="Griffith M.P."/>
            <person name="Snyder D.J."/>
            <person name="Cooper V.S."/>
            <person name="Mustapha M."/>
        </authorList>
    </citation>
    <scope>NUCLEOTIDE SEQUENCE</scope>
    <source>
        <strain evidence="1">STEN00092</strain>
    </source>
</reference>
<accession>A0AA40Y1M1</accession>
<dbReference type="InterPro" id="IPR031796">
    <property type="entry name" value="DUF5076"/>
</dbReference>
<organism evidence="1 2">
    <name type="scientific">Stenotrophomonas maltophilia</name>
    <name type="common">Pseudomonas maltophilia</name>
    <name type="synonym">Xanthomonas maltophilia</name>
    <dbReference type="NCBI Taxonomy" id="40324"/>
    <lineage>
        <taxon>Bacteria</taxon>
        <taxon>Pseudomonadati</taxon>
        <taxon>Pseudomonadota</taxon>
        <taxon>Gammaproteobacteria</taxon>
        <taxon>Lysobacterales</taxon>
        <taxon>Lysobacteraceae</taxon>
        <taxon>Stenotrophomonas</taxon>
        <taxon>Stenotrophomonas maltophilia group</taxon>
    </lineage>
</organism>
<gene>
    <name evidence="1" type="ORF">I5U57_19275</name>
</gene>
<dbReference type="EMBL" id="JADUNO010000107">
    <property type="protein sequence ID" value="MBH1641581.1"/>
    <property type="molecule type" value="Genomic_DNA"/>
</dbReference>
<dbReference type="Gene3D" id="3.30.2370.10">
    <property type="entry name" value="putative pyruvate dehydrogenase"/>
    <property type="match status" value="1"/>
</dbReference>
<dbReference type="Pfam" id="PF16826">
    <property type="entry name" value="DUF5076"/>
    <property type="match status" value="1"/>
</dbReference>
<sequence>MNERPIPKAASDDRSSVEMLRVWIAKRRLHCSMKVGMYRETTNISEERAWGVILADAARNIADALHSGYGVDAKTTLHLIQESFHAELGDPTSSTKGGFVNHKDA</sequence>
<evidence type="ECO:0000313" key="1">
    <source>
        <dbReference type="EMBL" id="MBH1641581.1"/>
    </source>
</evidence>